<protein>
    <submittedName>
        <fullName evidence="2">Uncharacterized protein</fullName>
    </submittedName>
</protein>
<dbReference type="Proteomes" id="UP000041254">
    <property type="component" value="Unassembled WGS sequence"/>
</dbReference>
<evidence type="ECO:0000313" key="3">
    <source>
        <dbReference type="Proteomes" id="UP000041254"/>
    </source>
</evidence>
<dbReference type="EMBL" id="CDMY01000878">
    <property type="protein sequence ID" value="CEM36092.1"/>
    <property type="molecule type" value="Genomic_DNA"/>
</dbReference>
<accession>A0A0G4GY89</accession>
<feature type="compositionally biased region" description="Basic residues" evidence="1">
    <location>
        <begin position="430"/>
        <end position="441"/>
    </location>
</feature>
<gene>
    <name evidence="2" type="ORF">Vbra_19060</name>
</gene>
<dbReference type="AlphaFoldDB" id="A0A0G4GY89"/>
<dbReference type="InParanoid" id="A0A0G4GY89"/>
<dbReference type="VEuPathDB" id="CryptoDB:Vbra_19060"/>
<sequence>MRGILKLIEAVQPSLLQELLPILSSILNDATARLCGTAIMSLVPKATLSADSKICDLLCDALKTVGFVESPDGRPLMPDVLIHNRLISAQLAIDVQAAKAGIAIDKRAALPPTQHTHKTMHGHPNHGSPPLTITTAYGYGQEFYQMSEQHHGHHDGGYVAVKQEDLRHDSGASCVSMSVSMSSYLAYMPPPGLTPPATQPKAMPLILHEPRPPHAPASPLQPASQVSRNESDVRAAEKEGEGGRAGSRERGGSGRGQQWWDNDDYAEQEDETWMRRSSPSYSVSRAQEPLAMRLLHCEVLKHLFRSQYPDIKWRCRGNLPLRAGDPPQLGYPYRLQVMHKQVEESCVARRQMFSLPVPGGASRVLMERAMRQLENLLSTAASRIWLADQMDQSFAVSLSLDRHLRAENASSRGSYNDLLDLMDLCEGVHQHQRRKRSRSRSRSREREREMERSRDTGDAHKARRTQE</sequence>
<organism evidence="2 3">
    <name type="scientific">Vitrella brassicaformis (strain CCMP3155)</name>
    <dbReference type="NCBI Taxonomy" id="1169540"/>
    <lineage>
        <taxon>Eukaryota</taxon>
        <taxon>Sar</taxon>
        <taxon>Alveolata</taxon>
        <taxon>Colpodellida</taxon>
        <taxon>Vitrellaceae</taxon>
        <taxon>Vitrella</taxon>
    </lineage>
</organism>
<name>A0A0G4GY89_VITBC</name>
<feature type="compositionally biased region" description="Basic and acidic residues" evidence="1">
    <location>
        <begin position="229"/>
        <end position="252"/>
    </location>
</feature>
<feature type="region of interest" description="Disordered" evidence="1">
    <location>
        <begin position="429"/>
        <end position="467"/>
    </location>
</feature>
<feature type="region of interest" description="Disordered" evidence="1">
    <location>
        <begin position="206"/>
        <end position="263"/>
    </location>
</feature>
<evidence type="ECO:0000313" key="2">
    <source>
        <dbReference type="EMBL" id="CEM36092.1"/>
    </source>
</evidence>
<proteinExistence type="predicted"/>
<reference evidence="2 3" key="1">
    <citation type="submission" date="2014-11" db="EMBL/GenBank/DDBJ databases">
        <authorList>
            <person name="Zhu J."/>
            <person name="Qi W."/>
            <person name="Song R."/>
        </authorList>
    </citation>
    <scope>NUCLEOTIDE SEQUENCE [LARGE SCALE GENOMIC DNA]</scope>
</reference>
<feature type="compositionally biased region" description="Basic and acidic residues" evidence="1">
    <location>
        <begin position="442"/>
        <end position="467"/>
    </location>
</feature>
<keyword evidence="3" id="KW-1185">Reference proteome</keyword>
<evidence type="ECO:0000256" key="1">
    <source>
        <dbReference type="SAM" id="MobiDB-lite"/>
    </source>
</evidence>